<evidence type="ECO:0000259" key="8">
    <source>
        <dbReference type="PROSITE" id="PS51192"/>
    </source>
</evidence>
<proteinExistence type="predicted"/>
<evidence type="ECO:0000256" key="6">
    <source>
        <dbReference type="PROSITE-ProRule" id="PRU00552"/>
    </source>
</evidence>
<evidence type="ECO:0000259" key="10">
    <source>
        <dbReference type="PROSITE" id="PS51195"/>
    </source>
</evidence>
<organism evidence="11 12">
    <name type="scientific">Chilo suppressalis</name>
    <name type="common">Asiatic rice borer moth</name>
    <dbReference type="NCBI Taxonomy" id="168631"/>
    <lineage>
        <taxon>Eukaryota</taxon>
        <taxon>Metazoa</taxon>
        <taxon>Ecdysozoa</taxon>
        <taxon>Arthropoda</taxon>
        <taxon>Hexapoda</taxon>
        <taxon>Insecta</taxon>
        <taxon>Pterygota</taxon>
        <taxon>Neoptera</taxon>
        <taxon>Endopterygota</taxon>
        <taxon>Lepidoptera</taxon>
        <taxon>Glossata</taxon>
        <taxon>Ditrysia</taxon>
        <taxon>Pyraloidea</taxon>
        <taxon>Crambidae</taxon>
        <taxon>Crambinae</taxon>
        <taxon>Chilo</taxon>
    </lineage>
</organism>
<sequence>MVLAHNVSNGARTRDIQISQDVTFDSMLLSKTTLQGLHESGFYKPSPVQLHGIPLGKCGFDLLLEAKSGTGKTAVFTVIALEKLDLSKGLQAVILAPTREIASQICDVTRQIGSKYEGLNVAVVMGGLPVEEDINKFKNQVHIVVGSPGRLRHLIQDKHIDVSSVRLLVLDEGDKLLDKSFQADINFIFSVLPHQKQVILSSATYTEGTKSFLKKYVKSAQHVCPDSNCILLGIEQKVTIVKYNANIVRQTQNRFEELLKILSKKAFKQCLIFCNYQARVTELHKLLMKHKWPVEQLYGQQEQTDRLGALKTLQDYKCRILIATDLAARGIDASNVDLVINFEPPFEWQTYLHRIGRAGRFGSYGMSITILSEGKEETKFKDMLHLLEIPFLDINSIGCNDNIEQTETNLPPFDKSNKTDDFFKYQELWNVFTGSKKENNIIENFETLCESFEGTKTAVVESFDDLLKSFQEKEVPIKSNEYQHLQITSEIIDKLNDTLNILTTANDTNENETGSAMELKSNENVNSNVKLNDFEPNHSSVTNLKLLNNYSILKKTSSYENEPSAFHKNDTKAISSTKAFMNAGLPLTFASSKDIKKGDSIKKQNRATGTEHKSEIFYHEEPSLSNEVKKFPSIKAKEKYSHELKQMSNQKYDVSNNGRRKPKTQPTQCKFEETDSDDSDCYVNENYIDWYKKLKFRMKQIELAVYVEEMTHLYE</sequence>
<dbReference type="PROSITE" id="PS51195">
    <property type="entry name" value="Q_MOTIF"/>
    <property type="match status" value="1"/>
</dbReference>
<keyword evidence="12" id="KW-1185">Reference proteome</keyword>
<evidence type="ECO:0000256" key="5">
    <source>
        <dbReference type="ARBA" id="ARBA00022840"/>
    </source>
</evidence>
<evidence type="ECO:0000313" key="11">
    <source>
        <dbReference type="EMBL" id="CAH0398788.1"/>
    </source>
</evidence>
<dbReference type="InterPro" id="IPR014001">
    <property type="entry name" value="Helicase_ATP-bd"/>
</dbReference>
<protein>
    <recommendedName>
        <fullName evidence="1">RNA helicase</fullName>
        <ecNumber evidence="1">3.6.4.13</ecNumber>
    </recommendedName>
</protein>
<dbReference type="EC" id="3.6.4.13" evidence="1"/>
<dbReference type="Proteomes" id="UP001153292">
    <property type="component" value="Chromosome 12"/>
</dbReference>
<dbReference type="PANTHER" id="PTHR47959">
    <property type="entry name" value="ATP-DEPENDENT RNA HELICASE RHLE-RELATED"/>
    <property type="match status" value="1"/>
</dbReference>
<dbReference type="PANTHER" id="PTHR47959:SF1">
    <property type="entry name" value="ATP-DEPENDENT RNA HELICASE DBPA"/>
    <property type="match status" value="1"/>
</dbReference>
<dbReference type="EMBL" id="OU963905">
    <property type="protein sequence ID" value="CAH0398788.1"/>
    <property type="molecule type" value="Genomic_DNA"/>
</dbReference>
<evidence type="ECO:0000256" key="7">
    <source>
        <dbReference type="SAM" id="MobiDB-lite"/>
    </source>
</evidence>
<evidence type="ECO:0000256" key="4">
    <source>
        <dbReference type="ARBA" id="ARBA00022806"/>
    </source>
</evidence>
<keyword evidence="2" id="KW-0547">Nucleotide-binding</keyword>
<accession>A0ABN8AZ71</accession>
<dbReference type="InterPro" id="IPR050079">
    <property type="entry name" value="DEAD_box_RNA_helicase"/>
</dbReference>
<feature type="domain" description="Helicase ATP-binding" evidence="8">
    <location>
        <begin position="53"/>
        <end position="223"/>
    </location>
</feature>
<dbReference type="CDD" id="cd18787">
    <property type="entry name" value="SF2_C_DEAD"/>
    <property type="match status" value="1"/>
</dbReference>
<dbReference type="SUPFAM" id="SSF52540">
    <property type="entry name" value="P-loop containing nucleoside triphosphate hydrolases"/>
    <property type="match status" value="1"/>
</dbReference>
<dbReference type="InterPro" id="IPR027417">
    <property type="entry name" value="P-loop_NTPase"/>
</dbReference>
<evidence type="ECO:0000256" key="2">
    <source>
        <dbReference type="ARBA" id="ARBA00022741"/>
    </source>
</evidence>
<dbReference type="PROSITE" id="PS51192">
    <property type="entry name" value="HELICASE_ATP_BIND_1"/>
    <property type="match status" value="1"/>
</dbReference>
<evidence type="ECO:0000313" key="12">
    <source>
        <dbReference type="Proteomes" id="UP001153292"/>
    </source>
</evidence>
<dbReference type="InterPro" id="IPR001650">
    <property type="entry name" value="Helicase_C-like"/>
</dbReference>
<dbReference type="SMART" id="SM00490">
    <property type="entry name" value="HELICc"/>
    <property type="match status" value="1"/>
</dbReference>
<feature type="compositionally biased region" description="Polar residues" evidence="7">
    <location>
        <begin position="646"/>
        <end position="657"/>
    </location>
</feature>
<gene>
    <name evidence="11" type="ORF">CHILSU_LOCUS1912</name>
</gene>
<evidence type="ECO:0000256" key="1">
    <source>
        <dbReference type="ARBA" id="ARBA00012552"/>
    </source>
</evidence>
<feature type="domain" description="DEAD-box RNA helicase Q" evidence="10">
    <location>
        <begin position="22"/>
        <end position="50"/>
    </location>
</feature>
<dbReference type="InterPro" id="IPR014014">
    <property type="entry name" value="RNA_helicase_DEAD_Q_motif"/>
</dbReference>
<evidence type="ECO:0000256" key="3">
    <source>
        <dbReference type="ARBA" id="ARBA00022801"/>
    </source>
</evidence>
<feature type="short sequence motif" description="Q motif" evidence="6">
    <location>
        <begin position="22"/>
        <end position="50"/>
    </location>
</feature>
<dbReference type="Gene3D" id="3.40.50.300">
    <property type="entry name" value="P-loop containing nucleotide triphosphate hydrolases"/>
    <property type="match status" value="2"/>
</dbReference>
<dbReference type="PROSITE" id="PS51194">
    <property type="entry name" value="HELICASE_CTER"/>
    <property type="match status" value="1"/>
</dbReference>
<dbReference type="InterPro" id="IPR011545">
    <property type="entry name" value="DEAD/DEAH_box_helicase_dom"/>
</dbReference>
<keyword evidence="3" id="KW-0378">Hydrolase</keyword>
<feature type="domain" description="Helicase C-terminal" evidence="9">
    <location>
        <begin position="254"/>
        <end position="411"/>
    </location>
</feature>
<keyword evidence="4" id="KW-0347">Helicase</keyword>
<dbReference type="SMART" id="SM00487">
    <property type="entry name" value="DEXDc"/>
    <property type="match status" value="1"/>
</dbReference>
<name>A0ABN8AZ71_CHISP</name>
<keyword evidence="5" id="KW-0067">ATP-binding</keyword>
<dbReference type="Pfam" id="PF00271">
    <property type="entry name" value="Helicase_C"/>
    <property type="match status" value="1"/>
</dbReference>
<feature type="region of interest" description="Disordered" evidence="7">
    <location>
        <begin position="645"/>
        <end position="676"/>
    </location>
</feature>
<evidence type="ECO:0000259" key="9">
    <source>
        <dbReference type="PROSITE" id="PS51194"/>
    </source>
</evidence>
<dbReference type="Pfam" id="PF00270">
    <property type="entry name" value="DEAD"/>
    <property type="match status" value="1"/>
</dbReference>
<reference evidence="11" key="1">
    <citation type="submission" date="2021-12" db="EMBL/GenBank/DDBJ databases">
        <authorList>
            <person name="King R."/>
        </authorList>
    </citation>
    <scope>NUCLEOTIDE SEQUENCE</scope>
</reference>